<sequence>MLIVVFLLVGYSYQYGLSKAFSSEDESPSEELALKSSLHSYEDALTDEDFDELKRKLTLMLSKKEIDMLVSMMNNADLVKRDSAVKRPFNPQTRWGKRSPIARFNPQTRWG</sequence>
<dbReference type="Proteomes" id="UP000276133">
    <property type="component" value="Unassembled WGS sequence"/>
</dbReference>
<accession>A0A3M7T6Q8</accession>
<evidence type="ECO:0000313" key="4">
    <source>
        <dbReference type="Proteomes" id="UP000276133"/>
    </source>
</evidence>
<dbReference type="EMBL" id="REGN01000180">
    <property type="protein sequence ID" value="RNA43744.1"/>
    <property type="molecule type" value="Genomic_DNA"/>
</dbReference>
<evidence type="ECO:0000256" key="1">
    <source>
        <dbReference type="SAM" id="MobiDB-lite"/>
    </source>
</evidence>
<keyword evidence="4" id="KW-1185">Reference proteome</keyword>
<dbReference type="AlphaFoldDB" id="A0A3M7T6Q8"/>
<gene>
    <name evidence="3" type="ORF">BpHYR1_022710</name>
</gene>
<reference evidence="3 4" key="1">
    <citation type="journal article" date="2018" name="Sci. Rep.">
        <title>Genomic signatures of local adaptation to the degree of environmental predictability in rotifers.</title>
        <authorList>
            <person name="Franch-Gras L."/>
            <person name="Hahn C."/>
            <person name="Garcia-Roger E.M."/>
            <person name="Carmona M.J."/>
            <person name="Serra M."/>
            <person name="Gomez A."/>
        </authorList>
    </citation>
    <scope>NUCLEOTIDE SEQUENCE [LARGE SCALE GENOMIC DNA]</scope>
    <source>
        <strain evidence="3">HYR1</strain>
    </source>
</reference>
<protein>
    <submittedName>
        <fullName evidence="3">Uncharacterized protein</fullName>
    </submittedName>
</protein>
<evidence type="ECO:0000256" key="2">
    <source>
        <dbReference type="SAM" id="SignalP"/>
    </source>
</evidence>
<organism evidence="3 4">
    <name type="scientific">Brachionus plicatilis</name>
    <name type="common">Marine rotifer</name>
    <name type="synonym">Brachionus muelleri</name>
    <dbReference type="NCBI Taxonomy" id="10195"/>
    <lineage>
        <taxon>Eukaryota</taxon>
        <taxon>Metazoa</taxon>
        <taxon>Spiralia</taxon>
        <taxon>Gnathifera</taxon>
        <taxon>Rotifera</taxon>
        <taxon>Eurotatoria</taxon>
        <taxon>Monogononta</taxon>
        <taxon>Pseudotrocha</taxon>
        <taxon>Ploima</taxon>
        <taxon>Brachionidae</taxon>
        <taxon>Brachionus</taxon>
    </lineage>
</organism>
<comment type="caution">
    <text evidence="3">The sequence shown here is derived from an EMBL/GenBank/DDBJ whole genome shotgun (WGS) entry which is preliminary data.</text>
</comment>
<evidence type="ECO:0000313" key="3">
    <source>
        <dbReference type="EMBL" id="RNA43744.1"/>
    </source>
</evidence>
<name>A0A3M7T6Q8_BRAPC</name>
<feature type="signal peptide" evidence="2">
    <location>
        <begin position="1"/>
        <end position="18"/>
    </location>
</feature>
<proteinExistence type="predicted"/>
<feature type="region of interest" description="Disordered" evidence="1">
    <location>
        <begin position="89"/>
        <end position="111"/>
    </location>
</feature>
<dbReference type="OrthoDB" id="10401496at2759"/>
<keyword evidence="2" id="KW-0732">Signal</keyword>
<feature type="chain" id="PRO_5017921165" evidence="2">
    <location>
        <begin position="19"/>
        <end position="111"/>
    </location>
</feature>